<dbReference type="InterPro" id="IPR003599">
    <property type="entry name" value="Ig_sub"/>
</dbReference>
<feature type="signal peptide" evidence="11">
    <location>
        <begin position="1"/>
        <end position="24"/>
    </location>
</feature>
<comment type="subcellular location">
    <subcellularLocation>
        <location evidence="1">Membrane</location>
        <topology evidence="1">Single-pass type I membrane protein</topology>
    </subcellularLocation>
</comment>
<keyword evidence="7" id="KW-1015">Disulfide bond</keyword>
<feature type="chain" id="PRO_5044234890" description="Ig-like domain-containing protein" evidence="11">
    <location>
        <begin position="25"/>
        <end position="1383"/>
    </location>
</feature>
<feature type="domain" description="Ig-like" evidence="12">
    <location>
        <begin position="923"/>
        <end position="1044"/>
    </location>
</feature>
<evidence type="ECO:0000256" key="5">
    <source>
        <dbReference type="ARBA" id="ARBA00022989"/>
    </source>
</evidence>
<dbReference type="CTD" id="9398"/>
<feature type="transmembrane region" description="Helical" evidence="10">
    <location>
        <begin position="1333"/>
        <end position="1352"/>
    </location>
</feature>
<dbReference type="SMART" id="SM00408">
    <property type="entry name" value="IGc2"/>
    <property type="match status" value="6"/>
</dbReference>
<feature type="domain" description="Ig-like" evidence="12">
    <location>
        <begin position="1063"/>
        <end position="1165"/>
    </location>
</feature>
<keyword evidence="8" id="KW-0393">Immunoglobulin domain</keyword>
<dbReference type="SMART" id="SM00409">
    <property type="entry name" value="IG"/>
    <property type="match status" value="10"/>
</dbReference>
<evidence type="ECO:0000256" key="9">
    <source>
        <dbReference type="SAM" id="MobiDB-lite"/>
    </source>
</evidence>
<dbReference type="SUPFAM" id="SSF48726">
    <property type="entry name" value="Immunoglobulin"/>
    <property type="match status" value="9"/>
</dbReference>
<evidence type="ECO:0000259" key="12">
    <source>
        <dbReference type="PROSITE" id="PS50835"/>
    </source>
</evidence>
<evidence type="ECO:0000256" key="3">
    <source>
        <dbReference type="ARBA" id="ARBA00022729"/>
    </source>
</evidence>
<evidence type="ECO:0000256" key="7">
    <source>
        <dbReference type="ARBA" id="ARBA00023157"/>
    </source>
</evidence>
<dbReference type="FunFam" id="2.60.40.10:FF:000491">
    <property type="entry name" value="Immunoglobulin superfamily, member 3"/>
    <property type="match status" value="1"/>
</dbReference>
<reference evidence="13 14" key="1">
    <citation type="submission" date="2020-06" db="EMBL/GenBank/DDBJ databases">
        <authorList>
            <consortium name="Wellcome Sanger Institute Data Sharing"/>
        </authorList>
    </citation>
    <scope>NUCLEOTIDE SEQUENCE [LARGE SCALE GENOMIC DNA]</scope>
</reference>
<dbReference type="InterPro" id="IPR013783">
    <property type="entry name" value="Ig-like_fold"/>
</dbReference>
<dbReference type="InterPro" id="IPR007110">
    <property type="entry name" value="Ig-like_dom"/>
</dbReference>
<keyword evidence="14" id="KW-1185">Reference proteome</keyword>
<organism evidence="13 14">
    <name type="scientific">Denticeps clupeoides</name>
    <name type="common">denticle herring</name>
    <dbReference type="NCBI Taxonomy" id="299321"/>
    <lineage>
        <taxon>Eukaryota</taxon>
        <taxon>Metazoa</taxon>
        <taxon>Chordata</taxon>
        <taxon>Craniata</taxon>
        <taxon>Vertebrata</taxon>
        <taxon>Euteleostomi</taxon>
        <taxon>Actinopterygii</taxon>
        <taxon>Neopterygii</taxon>
        <taxon>Teleostei</taxon>
        <taxon>Clupei</taxon>
        <taxon>Clupeiformes</taxon>
        <taxon>Denticipitoidei</taxon>
        <taxon>Denticipitidae</taxon>
        <taxon>Denticeps</taxon>
    </lineage>
</organism>
<dbReference type="Pfam" id="PF07686">
    <property type="entry name" value="V-set"/>
    <property type="match status" value="4"/>
</dbReference>
<dbReference type="GeneTree" id="ENSGT00940000155177"/>
<reference evidence="13" key="3">
    <citation type="submission" date="2025-09" db="UniProtKB">
        <authorList>
            <consortium name="Ensembl"/>
        </authorList>
    </citation>
    <scope>IDENTIFICATION</scope>
</reference>
<dbReference type="PROSITE" id="PS50835">
    <property type="entry name" value="IG_LIKE"/>
    <property type="match status" value="9"/>
</dbReference>
<feature type="domain" description="Ig-like" evidence="12">
    <location>
        <begin position="293"/>
        <end position="396"/>
    </location>
</feature>
<evidence type="ECO:0000256" key="4">
    <source>
        <dbReference type="ARBA" id="ARBA00022737"/>
    </source>
</evidence>
<dbReference type="GO" id="GO:0016020">
    <property type="term" value="C:membrane"/>
    <property type="evidence" value="ECO:0007669"/>
    <property type="project" value="UniProtKB-SubCell"/>
</dbReference>
<dbReference type="Ensembl" id="ENSDCDT00010034451.1">
    <property type="protein sequence ID" value="ENSDCDP00010027941.1"/>
    <property type="gene ID" value="ENSDCDG00010017575.1"/>
</dbReference>
<evidence type="ECO:0000256" key="8">
    <source>
        <dbReference type="ARBA" id="ARBA00023319"/>
    </source>
</evidence>
<dbReference type="InterPro" id="IPR013106">
    <property type="entry name" value="Ig_V-set"/>
</dbReference>
<evidence type="ECO:0000256" key="6">
    <source>
        <dbReference type="ARBA" id="ARBA00023136"/>
    </source>
</evidence>
<feature type="domain" description="Ig-like" evidence="12">
    <location>
        <begin position="128"/>
        <end position="270"/>
    </location>
</feature>
<feature type="domain" description="Ig-like" evidence="12">
    <location>
        <begin position="544"/>
        <end position="652"/>
    </location>
</feature>
<dbReference type="Proteomes" id="UP000694580">
    <property type="component" value="Chromosome 9"/>
</dbReference>
<dbReference type="PANTHER" id="PTHR12207">
    <property type="entry name" value="V-SET AND TRANSMEMBRANE DOMAIN-CONTAINING PROTEIN"/>
    <property type="match status" value="1"/>
</dbReference>
<reference evidence="13" key="2">
    <citation type="submission" date="2025-08" db="UniProtKB">
        <authorList>
            <consortium name="Ensembl"/>
        </authorList>
    </citation>
    <scope>IDENTIFICATION</scope>
</reference>
<keyword evidence="2 10" id="KW-0812">Transmembrane</keyword>
<feature type="domain" description="Ig-like" evidence="12">
    <location>
        <begin position="1201"/>
        <end position="1297"/>
    </location>
</feature>
<dbReference type="InterPro" id="IPR003598">
    <property type="entry name" value="Ig_sub2"/>
</dbReference>
<dbReference type="CDD" id="cd00099">
    <property type="entry name" value="IgV"/>
    <property type="match status" value="1"/>
</dbReference>
<evidence type="ECO:0000313" key="13">
    <source>
        <dbReference type="Ensembl" id="ENSDCDP00010027941.1"/>
    </source>
</evidence>
<evidence type="ECO:0000256" key="10">
    <source>
        <dbReference type="SAM" id="Phobius"/>
    </source>
</evidence>
<gene>
    <name evidence="13" type="primary">LOC114796793</name>
</gene>
<proteinExistence type="predicted"/>
<sequence length="1383" mass="154676">MKFCFHLRFFPCLLRLLLWDISTAQHTVHMPAGPLYRVAGYPFSISCYTSGHVVTGEQIFEFSLYNDKDSLNGINMISTEDPLFPYAFFGSRVRSGDISIQRLSSSSIRLHIKSLQLKDEGHLECHTPNLALTYFGTYNSQTKINVIKDTLVALSSNPSSMSVSEGGALHLACQVSSQTFQHTHLSVSWLLLADGDTEPRPIITLDRDLTVRPGKTFERRYASGLVSITKLEDTMYKLQVDRVQKDVQGKIYCRASEWIQDPDRSWVSIAYKDAETSNVEVKAVEVAANSFIPYIEAVKSDLQEGEALELNCRVETRNSSNLFFTVAWIKEDRDMAQMGPLGVVTFGQDYERRAKEGELSLVKTNEKEYLLLLRPVRAEDKGRYFCTVWQEERSMSSLFTKGQSQVSSPVDIGISTKASGLKVTMASEVVVNEASPLRIYCNVTGAIGQLSVMWQHKKTSQGSSFSDVIGLSTQGVMSPGPLYRQRGTRTFRSELDVFVLEMNEALLSDVGTYKCTVSENNRMKTTSIQSQECSVRVLAIDDLLKVSLKSRTANVKVGEEVRLLCVVKGPRVPLSVTWKFQRQGSSGQQTVTSMLHSGELEWGKRSQSYQVSTTVADGEAQYILSVGRASLQESGSYQCLVEAYLQQTQRANKPSNLLGVQVTNTESRLSVTSSSPSPIKSSINSDVLMDCSIGQATSNSSSFGIAWTVGGRTIASRDRSGVVNLLEVGKRLSMRMREGPSFELTIRNTGASDSGHYQCQVEEWLQDPHGDWYPLPSKSVTMELIVSEKPTDFKLNKTDIDLNVMEGDQLSLTCLMSSGAQNPSFDFSMTWFFSQRDSLSEVPLLSYEHTGILKYHVSSQELQSRLQFTRPSDDVFHLTIPNAGPADSGRYFCEVEQYQLSCDGEWEKKGTEKSGASIVTVNPIASRLRLLKNNQTFNVSDLDRGFPLLCHILTRSSDKSVFEVTWTRTIVENEEKSVQVIYNASRDGTLQPLDGSRDGLLFKRPKTLLYLLTVTNVGPSDNGVYACQVVEWLQISTKTWRKLSEDKSGDLTIHVQTEGKLNFRVHKDSTRTTLTEGDDLIVNCSLGTETPDPASLFSITWFFQSQNSSGFVQLLSYKYNGFLSFSEKYPALWEKVRFFMSSPTNFSLAILRSSISDSGRYLCRVDMYTHDCKGDWRQVATDKSGVTQVTVVPKDRYRLLPIGAQLDVKKENSEVNVPYEQSSFKVDCNIKSRSHINSSFEVIWSKKGIQNAIYTARRDGTLQGGESLMLGHPEILQYTLTVPTVDPYGTGKYSCHVVEWLLTSLNDWRKLAEAESGELVVNVLRPDKPVPTFLPWLLIVIALIFVVVVLSVKVHKSRSGSAQKKNNDSLWAENNPLRPIKEA</sequence>
<name>A0AAY4C5W3_9TELE</name>
<dbReference type="CDD" id="cd00096">
    <property type="entry name" value="Ig"/>
    <property type="match status" value="1"/>
</dbReference>
<feature type="domain" description="Ig-like" evidence="12">
    <location>
        <begin position="409"/>
        <end position="529"/>
    </location>
</feature>
<protein>
    <recommendedName>
        <fullName evidence="12">Ig-like domain-containing protein</fullName>
    </recommendedName>
</protein>
<evidence type="ECO:0000256" key="1">
    <source>
        <dbReference type="ARBA" id="ARBA00004479"/>
    </source>
</evidence>
<dbReference type="InterPro" id="IPR051102">
    <property type="entry name" value="IgSF_V-set/TM_domain"/>
</dbReference>
<dbReference type="InterPro" id="IPR036179">
    <property type="entry name" value="Ig-like_dom_sf"/>
</dbReference>
<feature type="region of interest" description="Disordered" evidence="9">
    <location>
        <begin position="1360"/>
        <end position="1383"/>
    </location>
</feature>
<keyword evidence="6 10" id="KW-0472">Membrane</keyword>
<dbReference type="FunFam" id="2.60.40.10:FF:000191">
    <property type="entry name" value="Immunoglobulin superfamily member 3"/>
    <property type="match status" value="1"/>
</dbReference>
<keyword evidence="4" id="KW-0677">Repeat</keyword>
<dbReference type="SMART" id="SM00406">
    <property type="entry name" value="IGv"/>
    <property type="match status" value="7"/>
</dbReference>
<keyword evidence="3 11" id="KW-0732">Signal</keyword>
<feature type="domain" description="Ig-like" evidence="12">
    <location>
        <begin position="790"/>
        <end position="897"/>
    </location>
</feature>
<dbReference type="Gene3D" id="2.60.40.10">
    <property type="entry name" value="Immunoglobulins"/>
    <property type="match status" value="8"/>
</dbReference>
<dbReference type="PANTHER" id="PTHR12207:SF25">
    <property type="entry name" value="IMMUNOGLOBULIN SUPERFAMILY MEMBER 2"/>
    <property type="match status" value="1"/>
</dbReference>
<evidence type="ECO:0000256" key="11">
    <source>
        <dbReference type="SAM" id="SignalP"/>
    </source>
</evidence>
<evidence type="ECO:0000256" key="2">
    <source>
        <dbReference type="ARBA" id="ARBA00022692"/>
    </source>
</evidence>
<feature type="domain" description="Ig-like" evidence="12">
    <location>
        <begin position="667"/>
        <end position="781"/>
    </location>
</feature>
<evidence type="ECO:0000313" key="14">
    <source>
        <dbReference type="Proteomes" id="UP000694580"/>
    </source>
</evidence>
<keyword evidence="5 10" id="KW-1133">Transmembrane helix</keyword>
<accession>A0AAY4C5W3</accession>